<dbReference type="InterPro" id="IPR016142">
    <property type="entry name" value="Citrate_synth-like_lrg_a-sub"/>
</dbReference>
<keyword evidence="2 3" id="KW-0808">Transferase</keyword>
<comment type="similarity">
    <text evidence="1 3">Belongs to the citrate synthase family.</text>
</comment>
<evidence type="ECO:0000256" key="3">
    <source>
        <dbReference type="RuleBase" id="RU000441"/>
    </source>
</evidence>
<gene>
    <name evidence="5" type="ORF">UA08_08749</name>
</gene>
<evidence type="ECO:0000313" key="5">
    <source>
        <dbReference type="EMBL" id="OKL55969.1"/>
    </source>
</evidence>
<dbReference type="InterPro" id="IPR002020">
    <property type="entry name" value="Citrate_synthase"/>
</dbReference>
<feature type="transmembrane region" description="Helical" evidence="4">
    <location>
        <begin position="377"/>
        <end position="400"/>
    </location>
</feature>
<comment type="caution">
    <text evidence="5">The sequence shown here is derived from an EMBL/GenBank/DDBJ whole genome shotgun (WGS) entry which is preliminary data.</text>
</comment>
<keyword evidence="4" id="KW-0472">Membrane</keyword>
<keyword evidence="4" id="KW-0812">Transmembrane</keyword>
<dbReference type="SUPFAM" id="SSF48256">
    <property type="entry name" value="Citrate synthase"/>
    <property type="match status" value="1"/>
</dbReference>
<evidence type="ECO:0000256" key="4">
    <source>
        <dbReference type="SAM" id="Phobius"/>
    </source>
</evidence>
<evidence type="ECO:0000313" key="6">
    <source>
        <dbReference type="Proteomes" id="UP000214365"/>
    </source>
</evidence>
<dbReference type="Gene3D" id="1.10.580.10">
    <property type="entry name" value="Citrate Synthase, domain 1"/>
    <property type="match status" value="1"/>
</dbReference>
<dbReference type="Gene3D" id="1.10.230.10">
    <property type="entry name" value="Cytochrome P450-Terp, domain 2"/>
    <property type="match status" value="1"/>
</dbReference>
<dbReference type="GO" id="GO:0005759">
    <property type="term" value="C:mitochondrial matrix"/>
    <property type="evidence" value="ECO:0007669"/>
    <property type="project" value="TreeGrafter"/>
</dbReference>
<dbReference type="GO" id="GO:0006099">
    <property type="term" value="P:tricarboxylic acid cycle"/>
    <property type="evidence" value="ECO:0007669"/>
    <property type="project" value="TreeGrafter"/>
</dbReference>
<dbReference type="EMBL" id="LFMY01000016">
    <property type="protein sequence ID" value="OKL55969.1"/>
    <property type="molecule type" value="Genomic_DNA"/>
</dbReference>
<dbReference type="GO" id="GO:0005975">
    <property type="term" value="P:carbohydrate metabolic process"/>
    <property type="evidence" value="ECO:0007669"/>
    <property type="project" value="TreeGrafter"/>
</dbReference>
<accession>A0A225AKB0</accession>
<dbReference type="GO" id="GO:0046912">
    <property type="term" value="F:acyltransferase activity, acyl groups converted into alkyl on transfer"/>
    <property type="evidence" value="ECO:0007669"/>
    <property type="project" value="InterPro"/>
</dbReference>
<keyword evidence="6" id="KW-1185">Reference proteome</keyword>
<organism evidence="5 6">
    <name type="scientific">Talaromyces atroroseus</name>
    <dbReference type="NCBI Taxonomy" id="1441469"/>
    <lineage>
        <taxon>Eukaryota</taxon>
        <taxon>Fungi</taxon>
        <taxon>Dikarya</taxon>
        <taxon>Ascomycota</taxon>
        <taxon>Pezizomycotina</taxon>
        <taxon>Eurotiomycetes</taxon>
        <taxon>Eurotiomycetidae</taxon>
        <taxon>Eurotiales</taxon>
        <taxon>Trichocomaceae</taxon>
        <taxon>Talaromyces</taxon>
        <taxon>Talaromyces sect. Trachyspermi</taxon>
    </lineage>
</organism>
<dbReference type="RefSeq" id="XP_020116090.1">
    <property type="nucleotide sequence ID" value="XM_020263647.1"/>
</dbReference>
<dbReference type="InterPro" id="IPR016143">
    <property type="entry name" value="Citrate_synth-like_sm_a-sub"/>
</dbReference>
<dbReference type="Proteomes" id="UP000214365">
    <property type="component" value="Unassembled WGS sequence"/>
</dbReference>
<proteinExistence type="inferred from homology"/>
<dbReference type="STRING" id="1441469.A0A225AKB0"/>
<dbReference type="Pfam" id="PF00285">
    <property type="entry name" value="Citrate_synt"/>
    <property type="match status" value="1"/>
</dbReference>
<name>A0A225AKB0_TALAT</name>
<dbReference type="PANTHER" id="PTHR11739:SF4">
    <property type="entry name" value="CITRATE SYNTHASE, PEROXISOMAL"/>
    <property type="match status" value="1"/>
</dbReference>
<dbReference type="PANTHER" id="PTHR11739">
    <property type="entry name" value="CITRATE SYNTHASE"/>
    <property type="match status" value="1"/>
</dbReference>
<dbReference type="GeneID" id="31008505"/>
<protein>
    <recommendedName>
        <fullName evidence="3">Citrate synthase</fullName>
    </recommendedName>
</protein>
<dbReference type="InterPro" id="IPR036969">
    <property type="entry name" value="Citrate_synthase_sf"/>
</dbReference>
<dbReference type="PRINTS" id="PR00143">
    <property type="entry name" value="CITRTSNTHASE"/>
</dbReference>
<evidence type="ECO:0000256" key="1">
    <source>
        <dbReference type="ARBA" id="ARBA00010566"/>
    </source>
</evidence>
<reference evidence="5 6" key="1">
    <citation type="submission" date="2015-06" db="EMBL/GenBank/DDBJ databases">
        <title>Talaromyces atroroseus IBT 11181 draft genome.</title>
        <authorList>
            <person name="Rasmussen K.B."/>
            <person name="Rasmussen S."/>
            <person name="Petersen B."/>
            <person name="Sicheritz-Ponten T."/>
            <person name="Mortensen U.H."/>
            <person name="Thrane U."/>
        </authorList>
    </citation>
    <scope>NUCLEOTIDE SEQUENCE [LARGE SCALE GENOMIC DNA]</scope>
    <source>
        <strain evidence="5 6">IBT 11181</strain>
    </source>
</reference>
<evidence type="ECO:0000256" key="2">
    <source>
        <dbReference type="ARBA" id="ARBA00022679"/>
    </source>
</evidence>
<dbReference type="OrthoDB" id="435022at2759"/>
<keyword evidence="4" id="KW-1133">Transmembrane helix</keyword>
<sequence length="478" mass="51961">MSEGTLFVKDSRTSKEYEIPITRNSVKAADFKKIVGPAEGTNPADHVAKGLRLFDPGVQHTATHESKITWVDGNKGVLLFRGHNFQQLWDNDFEDMLHLMVWETLPTPEQKESLRKEIAEVSYNVADSVAQTIRSFPQNGPAVPMALAGLAAYAAANPDILPAYNAGTTLHRNPEAIRSAIVKAVGAYITVIAIADCHRKGIKFTSPSLDKTVYENLLIMLGRVDADGNPDTLLLNSYRHSGAMGADHEITNSTFALLVAASSLGDPVSSLISAISTCYGPLHMGACESAFKSMQKVGSVENARLLIESVKRGERRLYGYGHRMYRTVDPRIARVRGIVKDLGNDSHPVLPIAMEIDRLASTDEYFVKRDLHANVDLFVVFVGIGLGWHADFVPLFIVLLRLPGYMAHWNEAMHRDIKLMRPAGFYTGPTEAVDDEPAVTTETTFAAPETPAAIPETAVPVPAAAAPAAVEPTAVPAN</sequence>
<dbReference type="AlphaFoldDB" id="A0A225AKB0"/>